<feature type="compositionally biased region" description="Low complexity" evidence="1">
    <location>
        <begin position="392"/>
        <end position="408"/>
    </location>
</feature>
<dbReference type="STRING" id="105984.A0A427Y049"/>
<dbReference type="EMBL" id="RSCE01000003">
    <property type="protein sequence ID" value="RSH84442.1"/>
    <property type="molecule type" value="Genomic_DNA"/>
</dbReference>
<evidence type="ECO:0000256" key="1">
    <source>
        <dbReference type="SAM" id="MobiDB-lite"/>
    </source>
</evidence>
<feature type="compositionally biased region" description="Polar residues" evidence="1">
    <location>
        <begin position="240"/>
        <end position="255"/>
    </location>
</feature>
<feature type="region of interest" description="Disordered" evidence="1">
    <location>
        <begin position="1"/>
        <end position="21"/>
    </location>
</feature>
<dbReference type="AlphaFoldDB" id="A0A427Y049"/>
<accession>A0A427Y049</accession>
<gene>
    <name evidence="2" type="ORF">EHS24_005963</name>
</gene>
<name>A0A427Y049_9TREE</name>
<feature type="compositionally biased region" description="Basic and acidic residues" evidence="1">
    <location>
        <begin position="424"/>
        <end position="445"/>
    </location>
</feature>
<evidence type="ECO:0000313" key="2">
    <source>
        <dbReference type="EMBL" id="RSH84442.1"/>
    </source>
</evidence>
<sequence>MDRDAETSASAPKERGPVEDLIAKRLKPLNKKIIRFRNYRQQAPESLNADQVSALSSLPQLEAVARELEELVKLAEDAELVAAARAREIREAADKDFESRVSTRLSGHQLVLADKIANFLTLHALLHPARPSDHSNLTFAPLTLPLRLQDEVLATDILRVGRMYDDLVAGGEAGHGVLTVLSTGPSGGDEEDDRVHHLLAILISAEPERDTDADTEVQSMYPEPAESMRDYAESEAISHASGSLTNGVNDPQRTPVNPLRAFDDTPFANLSRDMPLNFLQEDELAPRQAEQVEGLFVNVGVTQTYEVVEPESAIMSEAAESLATTPVRAHSSLNTMDWSAEHDDAADVESASRLESALTPSAPSTPALGLTDTSEVAGVTAAVAAVSLETETAPEAEASSASASAPATGNSNQRNKGRKPQRGGKTEGGKEREPREPREPRERAQGKGKPNAAATAAQVDDDGFEVKVARRASGAQRGRGAGAGTGAGRGRGGRTGAGSSTPREGAGAKTNGANGSSKDTTPRKPREPRENKEGGKKEQQGGRKDKEGGEAAAPKPKPSIYKATQPTGPASAPLL</sequence>
<dbReference type="RefSeq" id="XP_028477890.1">
    <property type="nucleotide sequence ID" value="XM_028621438.1"/>
</dbReference>
<feature type="compositionally biased region" description="Basic and acidic residues" evidence="1">
    <location>
        <begin position="520"/>
        <end position="549"/>
    </location>
</feature>
<reference evidence="2 3" key="1">
    <citation type="submission" date="2018-11" db="EMBL/GenBank/DDBJ databases">
        <title>Genome sequence of Apiotrichum porosum DSM 27194.</title>
        <authorList>
            <person name="Aliyu H."/>
            <person name="Gorte O."/>
            <person name="Ochsenreither K."/>
        </authorList>
    </citation>
    <scope>NUCLEOTIDE SEQUENCE [LARGE SCALE GENOMIC DNA]</scope>
    <source>
        <strain evidence="2 3">DSM 27194</strain>
    </source>
</reference>
<feature type="compositionally biased region" description="Gly residues" evidence="1">
    <location>
        <begin position="477"/>
        <end position="496"/>
    </location>
</feature>
<evidence type="ECO:0000313" key="3">
    <source>
        <dbReference type="Proteomes" id="UP000279236"/>
    </source>
</evidence>
<feature type="region of interest" description="Disordered" evidence="1">
    <location>
        <begin position="235"/>
        <end position="257"/>
    </location>
</feature>
<keyword evidence="3" id="KW-1185">Reference proteome</keyword>
<feature type="region of interest" description="Disordered" evidence="1">
    <location>
        <begin position="392"/>
        <end position="575"/>
    </location>
</feature>
<dbReference type="GeneID" id="39590506"/>
<organism evidence="2 3">
    <name type="scientific">Apiotrichum porosum</name>
    <dbReference type="NCBI Taxonomy" id="105984"/>
    <lineage>
        <taxon>Eukaryota</taxon>
        <taxon>Fungi</taxon>
        <taxon>Dikarya</taxon>
        <taxon>Basidiomycota</taxon>
        <taxon>Agaricomycotina</taxon>
        <taxon>Tremellomycetes</taxon>
        <taxon>Trichosporonales</taxon>
        <taxon>Trichosporonaceae</taxon>
        <taxon>Apiotrichum</taxon>
    </lineage>
</organism>
<dbReference type="OrthoDB" id="2409325at2759"/>
<proteinExistence type="predicted"/>
<protein>
    <submittedName>
        <fullName evidence="2">Uncharacterized protein</fullName>
    </submittedName>
</protein>
<dbReference type="Proteomes" id="UP000279236">
    <property type="component" value="Unassembled WGS sequence"/>
</dbReference>
<feature type="region of interest" description="Disordered" evidence="1">
    <location>
        <begin position="342"/>
        <end position="370"/>
    </location>
</feature>
<comment type="caution">
    <text evidence="2">The sequence shown here is derived from an EMBL/GenBank/DDBJ whole genome shotgun (WGS) entry which is preliminary data.</text>
</comment>